<dbReference type="GO" id="GO:0006313">
    <property type="term" value="P:DNA transposition"/>
    <property type="evidence" value="ECO:0007669"/>
    <property type="project" value="InterPro"/>
</dbReference>
<proteinExistence type="predicted"/>
<feature type="domain" description="Transposase IS200-like" evidence="1">
    <location>
        <begin position="9"/>
        <end position="126"/>
    </location>
</feature>
<accession>A0A1G2SBV7</accession>
<dbReference type="SMART" id="SM01321">
    <property type="entry name" value="Y1_Tnp"/>
    <property type="match status" value="1"/>
</dbReference>
<reference evidence="2 3" key="1">
    <citation type="journal article" date="2016" name="Nat. Commun.">
        <title>Thousands of microbial genomes shed light on interconnected biogeochemical processes in an aquifer system.</title>
        <authorList>
            <person name="Anantharaman K."/>
            <person name="Brown C.T."/>
            <person name="Hug L.A."/>
            <person name="Sharon I."/>
            <person name="Castelle C.J."/>
            <person name="Probst A.J."/>
            <person name="Thomas B.C."/>
            <person name="Singh A."/>
            <person name="Wilkins M.J."/>
            <person name="Karaoz U."/>
            <person name="Brodie E.L."/>
            <person name="Williams K.H."/>
            <person name="Hubbard S.S."/>
            <person name="Banfield J.F."/>
        </authorList>
    </citation>
    <scope>NUCLEOTIDE SEQUENCE [LARGE SCALE GENOMIC DNA]</scope>
</reference>
<dbReference type="Gene3D" id="3.30.70.1290">
    <property type="entry name" value="Transposase IS200-like"/>
    <property type="match status" value="1"/>
</dbReference>
<dbReference type="PANTHER" id="PTHR34322">
    <property type="entry name" value="TRANSPOSASE, Y1_TNP DOMAIN-CONTAINING"/>
    <property type="match status" value="1"/>
</dbReference>
<dbReference type="AlphaFoldDB" id="A0A1G2SBV7"/>
<dbReference type="InterPro" id="IPR036515">
    <property type="entry name" value="Transposase_17_sf"/>
</dbReference>
<evidence type="ECO:0000313" key="3">
    <source>
        <dbReference type="Proteomes" id="UP000178817"/>
    </source>
</evidence>
<name>A0A1G2SBV7_9BACT</name>
<dbReference type="Proteomes" id="UP000178817">
    <property type="component" value="Unassembled WGS sequence"/>
</dbReference>
<dbReference type="GO" id="GO:0003677">
    <property type="term" value="F:DNA binding"/>
    <property type="evidence" value="ECO:0007669"/>
    <property type="project" value="InterPro"/>
</dbReference>
<organism evidence="2 3">
    <name type="scientific">Candidatus Yonathbacteria bacterium RIFCSPLOWO2_01_FULL_43_27</name>
    <dbReference type="NCBI Taxonomy" id="1802726"/>
    <lineage>
        <taxon>Bacteria</taxon>
        <taxon>Candidatus Yonathiibacteriota</taxon>
    </lineage>
</organism>
<dbReference type="STRING" id="1802726.A3B07_02735"/>
<comment type="caution">
    <text evidence="2">The sequence shown here is derived from an EMBL/GenBank/DDBJ whole genome shotgun (WGS) entry which is preliminary data.</text>
</comment>
<dbReference type="SUPFAM" id="SSF143422">
    <property type="entry name" value="Transposase IS200-like"/>
    <property type="match status" value="1"/>
</dbReference>
<dbReference type="GO" id="GO:0004803">
    <property type="term" value="F:transposase activity"/>
    <property type="evidence" value="ECO:0007669"/>
    <property type="project" value="InterPro"/>
</dbReference>
<dbReference type="InterPro" id="IPR002686">
    <property type="entry name" value="Transposase_17"/>
</dbReference>
<dbReference type="Pfam" id="PF01797">
    <property type="entry name" value="Y1_Tnp"/>
    <property type="match status" value="1"/>
</dbReference>
<gene>
    <name evidence="2" type="ORF">A3B07_02735</name>
</gene>
<evidence type="ECO:0000313" key="2">
    <source>
        <dbReference type="EMBL" id="OHA82514.1"/>
    </source>
</evidence>
<dbReference type="PANTHER" id="PTHR34322:SF2">
    <property type="entry name" value="TRANSPOSASE IS200-LIKE DOMAIN-CONTAINING PROTEIN"/>
    <property type="match status" value="1"/>
</dbReference>
<evidence type="ECO:0000259" key="1">
    <source>
        <dbReference type="SMART" id="SM01321"/>
    </source>
</evidence>
<protein>
    <recommendedName>
        <fullName evidence="1">Transposase IS200-like domain-containing protein</fullName>
    </recommendedName>
</protein>
<sequence>MPRITRTDIGNHCYHVINRANARLPIFFAEQDYLLFEEVLEEAQKKFSMRILAYCLMPNHFHLVLYPINDGDMGKFMQWLTLTHTQRWHQANNTKGSGHLYQGRYKSFLIQDDKHLLSVIRYVERNSLRAKLVKKAENWGFCSLARRLSEHPAKKKLLSAWPILEPEDYLSFVNIPQTREEEELIRGSVVKGKPFGADAWAMKMIKKFGLETTVRPTGRPKKGT</sequence>
<dbReference type="EMBL" id="MHUV01000006">
    <property type="protein sequence ID" value="OHA82514.1"/>
    <property type="molecule type" value="Genomic_DNA"/>
</dbReference>